<organism evidence="1 2">
    <name type="scientific">Portunus trituberculatus</name>
    <name type="common">Swimming crab</name>
    <name type="synonym">Neptunus trituberculatus</name>
    <dbReference type="NCBI Taxonomy" id="210409"/>
    <lineage>
        <taxon>Eukaryota</taxon>
        <taxon>Metazoa</taxon>
        <taxon>Ecdysozoa</taxon>
        <taxon>Arthropoda</taxon>
        <taxon>Crustacea</taxon>
        <taxon>Multicrustacea</taxon>
        <taxon>Malacostraca</taxon>
        <taxon>Eumalacostraca</taxon>
        <taxon>Eucarida</taxon>
        <taxon>Decapoda</taxon>
        <taxon>Pleocyemata</taxon>
        <taxon>Brachyura</taxon>
        <taxon>Eubrachyura</taxon>
        <taxon>Portunoidea</taxon>
        <taxon>Portunidae</taxon>
        <taxon>Portuninae</taxon>
        <taxon>Portunus</taxon>
    </lineage>
</organism>
<dbReference type="EMBL" id="VSRR010049089">
    <property type="protein sequence ID" value="MPC78684.1"/>
    <property type="molecule type" value="Genomic_DNA"/>
</dbReference>
<reference evidence="1 2" key="1">
    <citation type="submission" date="2019-05" db="EMBL/GenBank/DDBJ databases">
        <title>Another draft genome of Portunus trituberculatus and its Hox gene families provides insights of decapod evolution.</title>
        <authorList>
            <person name="Jeong J.-H."/>
            <person name="Song I."/>
            <person name="Kim S."/>
            <person name="Choi T."/>
            <person name="Kim D."/>
            <person name="Ryu S."/>
            <person name="Kim W."/>
        </authorList>
    </citation>
    <scope>NUCLEOTIDE SEQUENCE [LARGE SCALE GENOMIC DNA]</scope>
    <source>
        <tissue evidence="1">Muscle</tissue>
    </source>
</reference>
<dbReference type="AlphaFoldDB" id="A0A5B7IDB4"/>
<comment type="caution">
    <text evidence="1">The sequence shown here is derived from an EMBL/GenBank/DDBJ whole genome shotgun (WGS) entry which is preliminary data.</text>
</comment>
<dbReference type="Proteomes" id="UP000324222">
    <property type="component" value="Unassembled WGS sequence"/>
</dbReference>
<proteinExistence type="predicted"/>
<name>A0A5B7IDB4_PORTR</name>
<evidence type="ECO:0000313" key="2">
    <source>
        <dbReference type="Proteomes" id="UP000324222"/>
    </source>
</evidence>
<keyword evidence="2" id="KW-1185">Reference proteome</keyword>
<protein>
    <submittedName>
        <fullName evidence="1">Uncharacterized protein</fullName>
    </submittedName>
</protein>
<gene>
    <name evidence="1" type="ORF">E2C01_073179</name>
</gene>
<evidence type="ECO:0000313" key="1">
    <source>
        <dbReference type="EMBL" id="MPC78684.1"/>
    </source>
</evidence>
<accession>A0A5B7IDB4</accession>
<sequence>MACVTVTKNVILPNTPWIPDTQRMVAVLCPTVECVARLLCGIGLIVNNGEIYIHPYCDFLSN</sequence>